<reference evidence="3 4" key="1">
    <citation type="submission" date="2016-04" db="EMBL/GenBank/DDBJ databases">
        <title>Genome analyses suggest a sexual origin of heterokaryosis in a supposedly ancient asexual fungus.</title>
        <authorList>
            <person name="Ropars J."/>
            <person name="Sedzielewska K."/>
            <person name="Noel J."/>
            <person name="Charron P."/>
            <person name="Farinelli L."/>
            <person name="Marton T."/>
            <person name="Kruger M."/>
            <person name="Pelin A."/>
            <person name="Brachmann A."/>
            <person name="Corradi N."/>
        </authorList>
    </citation>
    <scope>NUCLEOTIDE SEQUENCE [LARGE SCALE GENOMIC DNA]</scope>
    <source>
        <strain evidence="3 4">C2</strain>
    </source>
</reference>
<dbReference type="Pfam" id="PF24209">
    <property type="entry name" value="DUF7431"/>
    <property type="match status" value="2"/>
</dbReference>
<reference evidence="3 4" key="2">
    <citation type="submission" date="2017-10" db="EMBL/GenBank/DDBJ databases">
        <title>Extensive intraspecific genome diversity in a model arbuscular mycorrhizal fungus.</title>
        <authorList>
            <person name="Chen E.C.H."/>
            <person name="Morin E."/>
            <person name="Baudet D."/>
            <person name="Noel J."/>
            <person name="Ndikumana S."/>
            <person name="Charron P."/>
            <person name="St-Onge C."/>
            <person name="Giorgi J."/>
            <person name="Grigoriev I.V."/>
            <person name="Roux C."/>
            <person name="Martin F.M."/>
            <person name="Corradi N."/>
        </authorList>
    </citation>
    <scope>NUCLEOTIDE SEQUENCE [LARGE SCALE GENOMIC DNA]</scope>
    <source>
        <strain evidence="3 4">C2</strain>
    </source>
</reference>
<accession>A0A2N1N806</accession>
<evidence type="ECO:0000259" key="1">
    <source>
        <dbReference type="Pfam" id="PF22693"/>
    </source>
</evidence>
<evidence type="ECO:0000313" key="3">
    <source>
        <dbReference type="EMBL" id="PKK69981.1"/>
    </source>
</evidence>
<evidence type="ECO:0000313" key="4">
    <source>
        <dbReference type="Proteomes" id="UP000233469"/>
    </source>
</evidence>
<comment type="caution">
    <text evidence="3">The sequence shown here is derived from an EMBL/GenBank/DDBJ whole genome shotgun (WGS) entry which is preliminary data.</text>
</comment>
<dbReference type="VEuPathDB" id="FungiDB:RhiirFUN_016982"/>
<dbReference type="Proteomes" id="UP000233469">
    <property type="component" value="Unassembled WGS sequence"/>
</dbReference>
<evidence type="ECO:0000259" key="2">
    <source>
        <dbReference type="Pfam" id="PF24209"/>
    </source>
</evidence>
<dbReference type="VEuPathDB" id="FungiDB:FUN_014101"/>
<feature type="domain" description="DUF7431" evidence="2">
    <location>
        <begin position="271"/>
        <end position="371"/>
    </location>
</feature>
<dbReference type="InterPro" id="IPR055854">
    <property type="entry name" value="DUF7431"/>
</dbReference>
<dbReference type="VEuPathDB" id="FungiDB:RhiirA1_520480"/>
<name>A0A2N1N806_9GLOM</name>
<dbReference type="EMBL" id="LLXL01000666">
    <property type="protein sequence ID" value="PKK69981.1"/>
    <property type="molecule type" value="Genomic_DNA"/>
</dbReference>
<feature type="domain" description="DUF7431" evidence="2">
    <location>
        <begin position="375"/>
        <end position="517"/>
    </location>
</feature>
<proteinExistence type="predicted"/>
<gene>
    <name evidence="3" type="ORF">RhiirC2_850298</name>
</gene>
<sequence>MSFDGIKKANNRAFIMKDCELTEINTEGYKKGELKFESKEDWMRKTNLFTEGDGDDANIMNFVNLGISVKGLKDENFNNEIKLKYQYTELGKLLLKFNKDNLELTDNFKDDLKGAIESKDPRRFKEITKEYGQFIPTEIILGGRVYFKDFEIILESSTDYAGEGSINASSRFLSSFGSSSDSGSSAGPLNCRIGGDFSDSKKKSNFYSFSRMRLLGGKHPDGENFDEKSWIKSLNDYQNWECIELKNPISIFQLLPDDLRKACFLSIGKKILYTSTQTYNYDLYDLGRHGDFELGNIPENILDIILNEEADCNIFAAAVNADDNSKKVFFSCQIFRKPKAKPSIMIHGIQEKFQQCKYQLKINVMVIGYDVFERTMKLQLECELITRNIPFFGIPILSNLDSSNNSLIIGHNFCNTHSNNKFRIDTFSYCVKGQHYVNLPKFTFCTIVILSNTTPNNSYESFPFKFNRWKNPFVDFKEPNPRFISLYLSKDDNYNPIFLNQRSKQISIEYIDCNCSKINETCFICKSKKSKVSAKRNNIECKIWNYQDFEYTKGLFKAIAKNRPNFECLYINIQFEDLNGIKEILLGCTILNRLHLYINDEIEEEEDNCDEILNILADCSPKNF</sequence>
<organism evidence="3 4">
    <name type="scientific">Rhizophagus irregularis</name>
    <dbReference type="NCBI Taxonomy" id="588596"/>
    <lineage>
        <taxon>Eukaryota</taxon>
        <taxon>Fungi</taxon>
        <taxon>Fungi incertae sedis</taxon>
        <taxon>Mucoromycota</taxon>
        <taxon>Glomeromycotina</taxon>
        <taxon>Glomeromycetes</taxon>
        <taxon>Glomerales</taxon>
        <taxon>Glomeraceae</taxon>
        <taxon>Rhizophagus</taxon>
    </lineage>
</organism>
<dbReference type="InterPro" id="IPR054586">
    <property type="entry name" value="MACPF_1_fungal"/>
</dbReference>
<evidence type="ECO:0008006" key="5">
    <source>
        <dbReference type="Google" id="ProtNLM"/>
    </source>
</evidence>
<feature type="domain" description="MACPF-like" evidence="1">
    <location>
        <begin position="63"/>
        <end position="261"/>
    </location>
</feature>
<dbReference type="Pfam" id="PF22693">
    <property type="entry name" value="MACPF_1"/>
    <property type="match status" value="1"/>
</dbReference>
<dbReference type="AlphaFoldDB" id="A0A2N1N806"/>
<protein>
    <recommendedName>
        <fullName evidence="5">MACPF domain-containing protein</fullName>
    </recommendedName>
</protein>